<protein>
    <submittedName>
        <fullName evidence="2">Uncharacterized protein</fullName>
    </submittedName>
</protein>
<evidence type="ECO:0000256" key="1">
    <source>
        <dbReference type="SAM" id="MobiDB-lite"/>
    </source>
</evidence>
<name>A0A2N0B5S4_9LEPT</name>
<dbReference type="AlphaFoldDB" id="A0A2N0B5S4"/>
<proteinExistence type="predicted"/>
<dbReference type="EMBL" id="NPEF01000197">
    <property type="protein sequence ID" value="PJZ91910.1"/>
    <property type="molecule type" value="Genomic_DNA"/>
</dbReference>
<organism evidence="2">
    <name type="scientific">Leptospira ellisii</name>
    <dbReference type="NCBI Taxonomy" id="2023197"/>
    <lineage>
        <taxon>Bacteria</taxon>
        <taxon>Pseudomonadati</taxon>
        <taxon>Spirochaetota</taxon>
        <taxon>Spirochaetia</taxon>
        <taxon>Leptospirales</taxon>
        <taxon>Leptospiraceae</taxon>
        <taxon>Leptospira</taxon>
    </lineage>
</organism>
<sequence length="69" mass="7985">MNGFGIGIRPLIPKKEDSIPPRNEDVSRSNSSKHSFRFGKNRFDRTKVQTHVDESVPIDRREFCLQIAE</sequence>
<feature type="region of interest" description="Disordered" evidence="1">
    <location>
        <begin position="1"/>
        <end position="42"/>
    </location>
</feature>
<reference evidence="2" key="1">
    <citation type="submission" date="2017-07" db="EMBL/GenBank/DDBJ databases">
        <title>Leptospira spp. isolated from tropical soils.</title>
        <authorList>
            <person name="Thibeaux R."/>
            <person name="Iraola G."/>
            <person name="Ferres I."/>
            <person name="Bierque E."/>
            <person name="Girault D."/>
            <person name="Soupe-Gilbert M.-E."/>
            <person name="Picardeau M."/>
            <person name="Goarant C."/>
        </authorList>
    </citation>
    <scope>NUCLEOTIDE SEQUENCE [LARGE SCALE GENOMIC DNA]</scope>
    <source>
        <strain evidence="2">ATI7-C-A5</strain>
    </source>
</reference>
<accession>A0A2N0B5S4</accession>
<feature type="compositionally biased region" description="Basic and acidic residues" evidence="1">
    <location>
        <begin position="13"/>
        <end position="27"/>
    </location>
</feature>
<comment type="caution">
    <text evidence="2">The sequence shown here is derived from an EMBL/GenBank/DDBJ whole genome shotgun (WGS) entry which is preliminary data.</text>
</comment>
<gene>
    <name evidence="2" type="ORF">CH379_16040</name>
</gene>
<evidence type="ECO:0000313" key="2">
    <source>
        <dbReference type="EMBL" id="PJZ91910.1"/>
    </source>
</evidence>